<comment type="caution">
    <text evidence="1">The sequence shown here is derived from an EMBL/GenBank/DDBJ whole genome shotgun (WGS) entry which is preliminary data.</text>
</comment>
<dbReference type="OrthoDB" id="3465111at2"/>
<evidence type="ECO:0000313" key="1">
    <source>
        <dbReference type="EMBL" id="MQY06558.1"/>
    </source>
</evidence>
<evidence type="ECO:0000313" key="2">
    <source>
        <dbReference type="Proteomes" id="UP000487268"/>
    </source>
</evidence>
<organism evidence="1 2">
    <name type="scientific">Actinomadura macrotermitis</name>
    <dbReference type="NCBI Taxonomy" id="2585200"/>
    <lineage>
        <taxon>Bacteria</taxon>
        <taxon>Bacillati</taxon>
        <taxon>Actinomycetota</taxon>
        <taxon>Actinomycetes</taxon>
        <taxon>Streptosporangiales</taxon>
        <taxon>Thermomonosporaceae</taxon>
        <taxon>Actinomadura</taxon>
    </lineage>
</organism>
<protein>
    <submittedName>
        <fullName evidence="1">Uncharacterized protein</fullName>
    </submittedName>
</protein>
<dbReference type="Proteomes" id="UP000487268">
    <property type="component" value="Unassembled WGS sequence"/>
</dbReference>
<sequence>MTEKTVCTWLFRLEHPLALERPRARLGPAAGGVPAVLFIPRGGLPCEPLLMLFTGPDAVAPAWPGPLVGVDAHTVARHDAPGDEGREETADVLTGQADRPAGAPAARLRRVLARYPGCAVAVGWDPAGCTAVLRDGGAAGFACARGAARLWRELCGSFLYAWCAEGFAVRHLTGAVLAAGRLRPADGPAALLEVAGRVAPVVPAAARADRRAAS</sequence>
<accession>A0A7K0BZE4</accession>
<dbReference type="AlphaFoldDB" id="A0A7K0BZE4"/>
<reference evidence="1 2" key="1">
    <citation type="submission" date="2019-10" db="EMBL/GenBank/DDBJ databases">
        <title>Actinomadura rubteroloni sp. nov. and Actinomadura macrotermitis sp. nov., isolated from the gut of fungus growing-termite Macrotermes natalensis.</title>
        <authorList>
            <person name="Benndorf R."/>
            <person name="Martin K."/>
            <person name="Kuefner M."/>
            <person name="De Beer W."/>
            <person name="Kaster A.-K."/>
            <person name="Vollmers J."/>
            <person name="Poulsen M."/>
            <person name="Beemelmanns C."/>
        </authorList>
    </citation>
    <scope>NUCLEOTIDE SEQUENCE [LARGE SCALE GENOMIC DNA]</scope>
    <source>
        <strain evidence="1 2">RB68</strain>
    </source>
</reference>
<dbReference type="EMBL" id="WEGH01000003">
    <property type="protein sequence ID" value="MQY06558.1"/>
    <property type="molecule type" value="Genomic_DNA"/>
</dbReference>
<name>A0A7K0BZE4_9ACTN</name>
<dbReference type="RefSeq" id="WP_153535885.1">
    <property type="nucleotide sequence ID" value="NZ_WEGH01000003.1"/>
</dbReference>
<gene>
    <name evidence="1" type="ORF">ACRB68_46520</name>
</gene>
<proteinExistence type="predicted"/>
<keyword evidence="2" id="KW-1185">Reference proteome</keyword>